<dbReference type="InterPro" id="IPR052974">
    <property type="entry name" value="GH79_Enzymes"/>
</dbReference>
<dbReference type="Proteomes" id="UP000078237">
    <property type="component" value="Unassembled WGS sequence"/>
</dbReference>
<evidence type="ECO:0000259" key="2">
    <source>
        <dbReference type="Pfam" id="PF16862"/>
    </source>
</evidence>
<dbReference type="PANTHER" id="PTHR36183:SF2">
    <property type="entry name" value="BETA-GLUCURONIDASE C-TERMINAL DOMAIN-CONTAINING PROTEIN"/>
    <property type="match status" value="1"/>
</dbReference>
<dbReference type="OrthoDB" id="2796951at2759"/>
<name>A0A175VQD9_9PEZI</name>
<reference evidence="3 4" key="1">
    <citation type="journal article" date="2016" name="Genome Announc.">
        <title>Genome Sequence of Madurella mycetomatis mm55, Isolated from a Human Mycetoma Case in Sudan.</title>
        <authorList>
            <person name="Smit S."/>
            <person name="Derks M.F."/>
            <person name="Bervoets S."/>
            <person name="Fahal A."/>
            <person name="van Leeuwen W."/>
            <person name="van Belkum A."/>
            <person name="van de Sande W.W."/>
        </authorList>
    </citation>
    <scope>NUCLEOTIDE SEQUENCE [LARGE SCALE GENOMIC DNA]</scope>
    <source>
        <strain evidence="4">mm55</strain>
    </source>
</reference>
<comment type="caution">
    <text evidence="3">The sequence shown here is derived from an EMBL/GenBank/DDBJ whole genome shotgun (WGS) entry which is preliminary data.</text>
</comment>
<dbReference type="AlphaFoldDB" id="A0A175VQD9"/>
<dbReference type="Pfam" id="PF16862">
    <property type="entry name" value="Glyco_hydro_79C"/>
    <property type="match status" value="1"/>
</dbReference>
<dbReference type="InterPro" id="IPR017853">
    <property type="entry name" value="GH"/>
</dbReference>
<dbReference type="InterPro" id="IPR013780">
    <property type="entry name" value="Glyco_hydro_b"/>
</dbReference>
<evidence type="ECO:0000313" key="3">
    <source>
        <dbReference type="EMBL" id="KXX73717.1"/>
    </source>
</evidence>
<dbReference type="VEuPathDB" id="FungiDB:MMYC01_210052"/>
<evidence type="ECO:0000313" key="4">
    <source>
        <dbReference type="Proteomes" id="UP000078237"/>
    </source>
</evidence>
<dbReference type="PANTHER" id="PTHR36183">
    <property type="entry name" value="BETA-GLUCURONIDASE"/>
    <property type="match status" value="1"/>
</dbReference>
<protein>
    <submittedName>
        <fullName evidence="3">Beta-glucuronidase</fullName>
    </submittedName>
</protein>
<sequence length="476" mass="50790">MMQSIGLLWLLSHAPQLATAINFDVPSSPPSNASPQLDPTPVGVSLEFFTFPGYMEDVASTSRCLENFKDLTGAWPPVRIGGTTQDRATYDARSSAAVTYSVSNPADAPMTLTFGPRFIDLAASYPGRVIVGFNRRLNNQANTIAAARLAYQNMKNLEAIELGNEPNFFNGRDPIAGGSWSSAKDRTSQVQWQQAVAANLSANNIISAGVYFGTDDYNIASLARAEGGALSTVKNFCSHNYPQWAGTYNLPRLMSHSAIATQVSQFKAEAAAAKAAGKEYVMGETNSATQGGGGISPTLGAGLWIVDYVAQLVLMGVKAVYFHQGTIGNCQYCWWGRYSMGNPYYGAYFITLALAQADKIAPLDNMSSNYGAYAIYKDDKPIRVLLLNSDYYEGGTRSRQTYTLTGLSSGTVTAKRLTGAGATARQDRGQAATVAGQSFTDGTCQLQGTAADETATVSGGRVTFTLSATEALLVYL</sequence>
<dbReference type="EMBL" id="LCTW02000430">
    <property type="protein sequence ID" value="KXX73717.1"/>
    <property type="molecule type" value="Genomic_DNA"/>
</dbReference>
<dbReference type="SUPFAM" id="SSF51445">
    <property type="entry name" value="(Trans)glycosidases"/>
    <property type="match status" value="1"/>
</dbReference>
<proteinExistence type="predicted"/>
<dbReference type="InterPro" id="IPR031728">
    <property type="entry name" value="GlcAase_C"/>
</dbReference>
<feature type="domain" description="Beta-glucuronidase C-terminal" evidence="2">
    <location>
        <begin position="372"/>
        <end position="473"/>
    </location>
</feature>
<keyword evidence="1" id="KW-0732">Signal</keyword>
<dbReference type="Gene3D" id="2.60.40.1180">
    <property type="entry name" value="Golgi alpha-mannosidase II"/>
    <property type="match status" value="1"/>
</dbReference>
<accession>A0A175VQD9</accession>
<feature type="signal peptide" evidence="1">
    <location>
        <begin position="1"/>
        <end position="20"/>
    </location>
</feature>
<dbReference type="STRING" id="100816.A0A175VQD9"/>
<keyword evidence="4" id="KW-1185">Reference proteome</keyword>
<evidence type="ECO:0000256" key="1">
    <source>
        <dbReference type="SAM" id="SignalP"/>
    </source>
</evidence>
<organism evidence="3 4">
    <name type="scientific">Madurella mycetomatis</name>
    <dbReference type="NCBI Taxonomy" id="100816"/>
    <lineage>
        <taxon>Eukaryota</taxon>
        <taxon>Fungi</taxon>
        <taxon>Dikarya</taxon>
        <taxon>Ascomycota</taxon>
        <taxon>Pezizomycotina</taxon>
        <taxon>Sordariomycetes</taxon>
        <taxon>Sordariomycetidae</taxon>
        <taxon>Sordariales</taxon>
        <taxon>Sordariales incertae sedis</taxon>
        <taxon>Madurella</taxon>
    </lineage>
</organism>
<feature type="chain" id="PRO_5008043181" evidence="1">
    <location>
        <begin position="21"/>
        <end position="476"/>
    </location>
</feature>
<dbReference type="Gene3D" id="3.20.20.80">
    <property type="entry name" value="Glycosidases"/>
    <property type="match status" value="1"/>
</dbReference>
<gene>
    <name evidence="3" type="ORF">MMYC01_210052</name>
</gene>